<dbReference type="AlphaFoldDB" id="A0A6A5S4G0"/>
<reference evidence="1" key="1">
    <citation type="journal article" date="2020" name="Stud. Mycol.">
        <title>101 Dothideomycetes genomes: a test case for predicting lifestyles and emergence of pathogens.</title>
        <authorList>
            <person name="Haridas S."/>
            <person name="Albert R."/>
            <person name="Binder M."/>
            <person name="Bloem J."/>
            <person name="Labutti K."/>
            <person name="Salamov A."/>
            <person name="Andreopoulos B."/>
            <person name="Baker S."/>
            <person name="Barry K."/>
            <person name="Bills G."/>
            <person name="Bluhm B."/>
            <person name="Cannon C."/>
            <person name="Castanera R."/>
            <person name="Culley D."/>
            <person name="Daum C."/>
            <person name="Ezra D."/>
            <person name="Gonzalez J."/>
            <person name="Henrissat B."/>
            <person name="Kuo A."/>
            <person name="Liang C."/>
            <person name="Lipzen A."/>
            <person name="Lutzoni F."/>
            <person name="Magnuson J."/>
            <person name="Mondo S."/>
            <person name="Nolan M."/>
            <person name="Ohm R."/>
            <person name="Pangilinan J."/>
            <person name="Park H.-J."/>
            <person name="Ramirez L."/>
            <person name="Alfaro M."/>
            <person name="Sun H."/>
            <person name="Tritt A."/>
            <person name="Yoshinaga Y."/>
            <person name="Zwiers L.-H."/>
            <person name="Turgeon B."/>
            <person name="Goodwin S."/>
            <person name="Spatafora J."/>
            <person name="Crous P."/>
            <person name="Grigoriev I."/>
        </authorList>
    </citation>
    <scope>NUCLEOTIDE SEQUENCE</scope>
    <source>
        <strain evidence="1">CBS 161.51</strain>
    </source>
</reference>
<name>A0A6A5S4G0_9PLEO</name>
<protein>
    <submittedName>
        <fullName evidence="1">Uncharacterized protein</fullName>
    </submittedName>
</protein>
<organism evidence="1 2">
    <name type="scientific">Clathrospora elynae</name>
    <dbReference type="NCBI Taxonomy" id="706981"/>
    <lineage>
        <taxon>Eukaryota</taxon>
        <taxon>Fungi</taxon>
        <taxon>Dikarya</taxon>
        <taxon>Ascomycota</taxon>
        <taxon>Pezizomycotina</taxon>
        <taxon>Dothideomycetes</taxon>
        <taxon>Pleosporomycetidae</taxon>
        <taxon>Pleosporales</taxon>
        <taxon>Diademaceae</taxon>
        <taxon>Clathrospora</taxon>
    </lineage>
</organism>
<gene>
    <name evidence="1" type="ORF">EJ02DRAFT_461018</name>
</gene>
<evidence type="ECO:0000313" key="1">
    <source>
        <dbReference type="EMBL" id="KAF1934659.1"/>
    </source>
</evidence>
<accession>A0A6A5S4G0</accession>
<dbReference type="EMBL" id="ML976409">
    <property type="protein sequence ID" value="KAF1934659.1"/>
    <property type="molecule type" value="Genomic_DNA"/>
</dbReference>
<evidence type="ECO:0000313" key="2">
    <source>
        <dbReference type="Proteomes" id="UP000800038"/>
    </source>
</evidence>
<sequence length="51" mass="5742">MTGIKIKNLATKEWQQTLSNYTPPAVMGQALEISARPRHGWDPSIPFLFSL</sequence>
<keyword evidence="2" id="KW-1185">Reference proteome</keyword>
<proteinExistence type="predicted"/>
<dbReference type="Proteomes" id="UP000800038">
    <property type="component" value="Unassembled WGS sequence"/>
</dbReference>